<dbReference type="EMBL" id="QRBI01000151">
    <property type="protein sequence ID" value="RMB99021.1"/>
    <property type="molecule type" value="Genomic_DNA"/>
</dbReference>
<organism evidence="3 4">
    <name type="scientific">Hirundo rustica rustica</name>
    <dbReference type="NCBI Taxonomy" id="333673"/>
    <lineage>
        <taxon>Eukaryota</taxon>
        <taxon>Metazoa</taxon>
        <taxon>Chordata</taxon>
        <taxon>Craniata</taxon>
        <taxon>Vertebrata</taxon>
        <taxon>Euteleostomi</taxon>
        <taxon>Archelosauria</taxon>
        <taxon>Archosauria</taxon>
        <taxon>Dinosauria</taxon>
        <taxon>Saurischia</taxon>
        <taxon>Theropoda</taxon>
        <taxon>Coelurosauria</taxon>
        <taxon>Aves</taxon>
        <taxon>Neognathae</taxon>
        <taxon>Neoaves</taxon>
        <taxon>Telluraves</taxon>
        <taxon>Australaves</taxon>
        <taxon>Passeriformes</taxon>
        <taxon>Sylvioidea</taxon>
        <taxon>Hirundinidae</taxon>
        <taxon>Hirundo</taxon>
    </lineage>
</organism>
<reference evidence="3 4" key="1">
    <citation type="submission" date="2018-07" db="EMBL/GenBank/DDBJ databases">
        <title>A high quality draft genome assembly of the barn swallow (H. rustica rustica).</title>
        <authorList>
            <person name="Formenti G."/>
            <person name="Chiara M."/>
            <person name="Poveda L."/>
            <person name="Francoijs K.-J."/>
            <person name="Bonisoli-Alquati A."/>
            <person name="Canova L."/>
            <person name="Gianfranceschi L."/>
            <person name="Horner D.S."/>
            <person name="Saino N."/>
        </authorList>
    </citation>
    <scope>NUCLEOTIDE SEQUENCE [LARGE SCALE GENOMIC DNA]</scope>
    <source>
        <strain evidence="3">Chelidonia</strain>
        <tissue evidence="3">Blood</tissue>
    </source>
</reference>
<keyword evidence="4" id="KW-1185">Reference proteome</keyword>
<comment type="caution">
    <text evidence="3">The sequence shown here is derived from an EMBL/GenBank/DDBJ whole genome shotgun (WGS) entry which is preliminary data.</text>
</comment>
<sequence length="117" mass="13152">MEWCGGLRWLLFLLLLQQAELVARIPESLAISSTLEPALLQAGAGQAVLSTSTFTPPKGQPAQPRRSHHQSSAMCPKMIDFLTNKVMNTLRAPILTNHVKRYDFWKGKYNPSDYELL</sequence>
<gene>
    <name evidence="3" type="ORF">DUI87_24567</name>
</gene>
<evidence type="ECO:0000256" key="1">
    <source>
        <dbReference type="SAM" id="MobiDB-lite"/>
    </source>
</evidence>
<dbReference type="AlphaFoldDB" id="A0A3M0JDI3"/>
<protein>
    <submittedName>
        <fullName evidence="3">Uncharacterized protein</fullName>
    </submittedName>
</protein>
<proteinExistence type="predicted"/>
<evidence type="ECO:0000313" key="4">
    <source>
        <dbReference type="Proteomes" id="UP000269221"/>
    </source>
</evidence>
<evidence type="ECO:0000313" key="3">
    <source>
        <dbReference type="EMBL" id="RMB99021.1"/>
    </source>
</evidence>
<accession>A0A3M0JDI3</accession>
<name>A0A3M0JDI3_HIRRU</name>
<feature type="chain" id="PRO_5017942000" evidence="2">
    <location>
        <begin position="25"/>
        <end position="117"/>
    </location>
</feature>
<dbReference type="Proteomes" id="UP000269221">
    <property type="component" value="Unassembled WGS sequence"/>
</dbReference>
<feature type="signal peptide" evidence="2">
    <location>
        <begin position="1"/>
        <end position="24"/>
    </location>
</feature>
<evidence type="ECO:0000256" key="2">
    <source>
        <dbReference type="SAM" id="SignalP"/>
    </source>
</evidence>
<keyword evidence="2" id="KW-0732">Signal</keyword>
<feature type="region of interest" description="Disordered" evidence="1">
    <location>
        <begin position="51"/>
        <end position="72"/>
    </location>
</feature>